<evidence type="ECO:0000313" key="7">
    <source>
        <dbReference type="EMBL" id="RDU74639.1"/>
    </source>
</evidence>
<comment type="subcellular location">
    <subcellularLocation>
        <location evidence="6">Cytoplasm</location>
    </subcellularLocation>
</comment>
<comment type="catalytic activity">
    <reaction evidence="5 6">
        <text>NAD(+) + ATP = ADP + NADP(+) + H(+)</text>
        <dbReference type="Rhea" id="RHEA:18629"/>
        <dbReference type="ChEBI" id="CHEBI:15378"/>
        <dbReference type="ChEBI" id="CHEBI:30616"/>
        <dbReference type="ChEBI" id="CHEBI:57540"/>
        <dbReference type="ChEBI" id="CHEBI:58349"/>
        <dbReference type="ChEBI" id="CHEBI:456216"/>
        <dbReference type="EC" id="2.7.1.23"/>
    </reaction>
</comment>
<dbReference type="Pfam" id="PF20143">
    <property type="entry name" value="NAD_kinase_C"/>
    <property type="match status" value="1"/>
</dbReference>
<keyword evidence="4 6" id="KW-0520">NAD</keyword>
<dbReference type="Proteomes" id="UP000256695">
    <property type="component" value="Unassembled WGS sequence"/>
</dbReference>
<dbReference type="EC" id="2.7.1.23" evidence="6"/>
<name>A0A3D8JAX4_9HELI</name>
<sequence length="280" mass="31010">MQKNITKLGIFLRPQTSLETFLAICNILQKANIEVILESSSANDISFTPSYPLDQLIQKVDAIASIGGDGTLLSLIRKVYGSHIPVFGINTGKLGFLTAINPFELQDFLKLLTTGNYLIEEHMMLEAQINNQNFFAINEFLISKNNLTSGILNIQAYIDGEIFNTYKGDSLIIATPTGSTAYNISAGGSIVYPLCKNILLTPVAAHTLTQRPMVLDHTLTLNFKVSTQSIVIIDGQETIVTNPNDIITIKSAQKPALLIQQKQRNYFKVLKEKFQWGQND</sequence>
<feature type="active site" description="Proton acceptor" evidence="6">
    <location>
        <position position="69"/>
    </location>
</feature>
<feature type="binding site" evidence="6">
    <location>
        <begin position="138"/>
        <end position="139"/>
    </location>
    <ligand>
        <name>NAD(+)</name>
        <dbReference type="ChEBI" id="CHEBI:57540"/>
    </ligand>
</feature>
<dbReference type="RefSeq" id="WP_115578347.1">
    <property type="nucleotide sequence ID" value="NZ_NXLX01000001.1"/>
</dbReference>
<dbReference type="Gene3D" id="3.40.50.10330">
    <property type="entry name" value="Probable inorganic polyphosphate/atp-NAD kinase, domain 1"/>
    <property type="match status" value="1"/>
</dbReference>
<dbReference type="SUPFAM" id="SSF111331">
    <property type="entry name" value="NAD kinase/diacylglycerol kinase-like"/>
    <property type="match status" value="1"/>
</dbReference>
<dbReference type="GO" id="GO:0005737">
    <property type="term" value="C:cytoplasm"/>
    <property type="evidence" value="ECO:0007669"/>
    <property type="project" value="UniProtKB-SubCell"/>
</dbReference>
<comment type="function">
    <text evidence="6">Involved in the regulation of the intracellular balance of NAD and NADP, and is a key enzyme in the biosynthesis of NADP. Catalyzes specifically the phosphorylation on 2'-hydroxyl of the adenosine moiety of NAD to yield NADP.</text>
</comment>
<dbReference type="InterPro" id="IPR017437">
    <property type="entry name" value="ATP-NAD_kinase_PpnK-typ_C"/>
</dbReference>
<keyword evidence="1 6" id="KW-0808">Transferase</keyword>
<dbReference type="GO" id="GO:0003951">
    <property type="term" value="F:NAD+ kinase activity"/>
    <property type="evidence" value="ECO:0007669"/>
    <property type="project" value="UniProtKB-UniRule"/>
</dbReference>
<evidence type="ECO:0000256" key="3">
    <source>
        <dbReference type="ARBA" id="ARBA00022857"/>
    </source>
</evidence>
<feature type="binding site" evidence="6">
    <location>
        <position position="169"/>
    </location>
    <ligand>
        <name>NAD(+)</name>
        <dbReference type="ChEBI" id="CHEBI:57540"/>
    </ligand>
</feature>
<dbReference type="GO" id="GO:0051287">
    <property type="term" value="F:NAD binding"/>
    <property type="evidence" value="ECO:0007669"/>
    <property type="project" value="UniProtKB-ARBA"/>
</dbReference>
<comment type="caution">
    <text evidence="6">Lacks conserved residue(s) required for the propagation of feature annotation.</text>
</comment>
<evidence type="ECO:0000256" key="5">
    <source>
        <dbReference type="ARBA" id="ARBA00047925"/>
    </source>
</evidence>
<feature type="binding site" evidence="6">
    <location>
        <position position="204"/>
    </location>
    <ligand>
        <name>NAD(+)</name>
        <dbReference type="ChEBI" id="CHEBI:57540"/>
    </ligand>
</feature>
<feature type="binding site" evidence="6">
    <location>
        <begin position="69"/>
        <end position="70"/>
    </location>
    <ligand>
        <name>NAD(+)</name>
        <dbReference type="ChEBI" id="CHEBI:57540"/>
    </ligand>
</feature>
<evidence type="ECO:0000256" key="4">
    <source>
        <dbReference type="ARBA" id="ARBA00023027"/>
    </source>
</evidence>
<evidence type="ECO:0000256" key="2">
    <source>
        <dbReference type="ARBA" id="ARBA00022777"/>
    </source>
</evidence>
<evidence type="ECO:0000256" key="6">
    <source>
        <dbReference type="HAMAP-Rule" id="MF_00361"/>
    </source>
</evidence>
<keyword evidence="3 6" id="KW-0521">NADP</keyword>
<comment type="similarity">
    <text evidence="6">Belongs to the NAD kinase family.</text>
</comment>
<dbReference type="Gene3D" id="2.60.200.30">
    <property type="entry name" value="Probable inorganic polyphosphate/atp-NAD kinase, domain 2"/>
    <property type="match status" value="1"/>
</dbReference>
<feature type="binding site" evidence="6">
    <location>
        <begin position="180"/>
        <end position="185"/>
    </location>
    <ligand>
        <name>NAD(+)</name>
        <dbReference type="ChEBI" id="CHEBI:57540"/>
    </ligand>
</feature>
<keyword evidence="2 6" id="KW-0418">Kinase</keyword>
<dbReference type="InterPro" id="IPR016064">
    <property type="entry name" value="NAD/diacylglycerol_kinase_sf"/>
</dbReference>
<accession>A0A3D8JAX4</accession>
<organism evidence="7 8">
    <name type="scientific">Helicobacter anseris</name>
    <dbReference type="NCBI Taxonomy" id="375926"/>
    <lineage>
        <taxon>Bacteria</taxon>
        <taxon>Pseudomonadati</taxon>
        <taxon>Campylobacterota</taxon>
        <taxon>Epsilonproteobacteria</taxon>
        <taxon>Campylobacterales</taxon>
        <taxon>Helicobacteraceae</taxon>
        <taxon>Helicobacter</taxon>
    </lineage>
</organism>
<proteinExistence type="inferred from homology"/>
<evidence type="ECO:0000256" key="1">
    <source>
        <dbReference type="ARBA" id="ARBA00022679"/>
    </source>
</evidence>
<dbReference type="GO" id="GO:0005524">
    <property type="term" value="F:ATP binding"/>
    <property type="evidence" value="ECO:0007669"/>
    <property type="project" value="UniProtKB-KW"/>
</dbReference>
<dbReference type="InterPro" id="IPR017438">
    <property type="entry name" value="ATP-NAD_kinase_N"/>
</dbReference>
<evidence type="ECO:0000313" key="8">
    <source>
        <dbReference type="Proteomes" id="UP000256695"/>
    </source>
</evidence>
<protein>
    <recommendedName>
        <fullName evidence="6">NAD kinase</fullName>
        <ecNumber evidence="6">2.7.1.23</ecNumber>
    </recommendedName>
    <alternativeName>
        <fullName evidence="6">ATP-dependent NAD kinase</fullName>
    </alternativeName>
</protein>
<keyword evidence="6" id="KW-0547">Nucleotide-binding</keyword>
<dbReference type="PANTHER" id="PTHR20275:SF0">
    <property type="entry name" value="NAD KINASE"/>
    <property type="match status" value="1"/>
</dbReference>
<dbReference type="PANTHER" id="PTHR20275">
    <property type="entry name" value="NAD KINASE"/>
    <property type="match status" value="1"/>
</dbReference>
<feature type="binding site" evidence="6">
    <location>
        <position position="236"/>
    </location>
    <ligand>
        <name>NAD(+)</name>
        <dbReference type="ChEBI" id="CHEBI:57540"/>
    </ligand>
</feature>
<reference evidence="7 8" key="1">
    <citation type="submission" date="2018-04" db="EMBL/GenBank/DDBJ databases">
        <title>Novel Campyloabacter and Helicobacter Species and Strains.</title>
        <authorList>
            <person name="Mannion A.J."/>
            <person name="Shen Z."/>
            <person name="Fox J.G."/>
        </authorList>
    </citation>
    <scope>NUCLEOTIDE SEQUENCE [LARGE SCALE GENOMIC DNA]</scope>
    <source>
        <strain evidence="7 8">MIT 04-9362</strain>
    </source>
</reference>
<dbReference type="InterPro" id="IPR002504">
    <property type="entry name" value="NADK"/>
</dbReference>
<dbReference type="AlphaFoldDB" id="A0A3D8JAX4"/>
<dbReference type="Pfam" id="PF01513">
    <property type="entry name" value="NAD_kinase"/>
    <property type="match status" value="1"/>
</dbReference>
<keyword evidence="6" id="KW-0963">Cytoplasm</keyword>
<comment type="cofactor">
    <cofactor evidence="6">
        <name>a divalent metal cation</name>
        <dbReference type="ChEBI" id="CHEBI:60240"/>
    </cofactor>
</comment>
<dbReference type="CDD" id="cd01653">
    <property type="entry name" value="GATase1"/>
    <property type="match status" value="1"/>
</dbReference>
<dbReference type="GO" id="GO:0046872">
    <property type="term" value="F:metal ion binding"/>
    <property type="evidence" value="ECO:0007669"/>
    <property type="project" value="UniProtKB-UniRule"/>
</dbReference>
<keyword evidence="8" id="KW-1185">Reference proteome</keyword>
<dbReference type="GO" id="GO:0019674">
    <property type="term" value="P:NAD+ metabolic process"/>
    <property type="evidence" value="ECO:0007669"/>
    <property type="project" value="InterPro"/>
</dbReference>
<keyword evidence="6" id="KW-0067">ATP-binding</keyword>
<gene>
    <name evidence="6" type="primary">nadK</name>
    <name evidence="7" type="ORF">CQA57_00895</name>
</gene>
<dbReference type="GO" id="GO:0006741">
    <property type="term" value="P:NADP+ biosynthetic process"/>
    <property type="evidence" value="ECO:0007669"/>
    <property type="project" value="UniProtKB-UniRule"/>
</dbReference>
<dbReference type="HAMAP" id="MF_00361">
    <property type="entry name" value="NAD_kinase"/>
    <property type="match status" value="1"/>
</dbReference>
<dbReference type="OrthoDB" id="9774737at2"/>
<feature type="binding site" evidence="6">
    <location>
        <position position="167"/>
    </location>
    <ligand>
        <name>NAD(+)</name>
        <dbReference type="ChEBI" id="CHEBI:57540"/>
    </ligand>
</feature>
<comment type="caution">
    <text evidence="7">The sequence shown here is derived from an EMBL/GenBank/DDBJ whole genome shotgun (WGS) entry which is preliminary data.</text>
</comment>
<dbReference type="EMBL" id="NXLX01000001">
    <property type="protein sequence ID" value="RDU74639.1"/>
    <property type="molecule type" value="Genomic_DNA"/>
</dbReference>